<organism evidence="1 2">
    <name type="scientific">Streptomyces tremellae</name>
    <dbReference type="NCBI Taxonomy" id="1124239"/>
    <lineage>
        <taxon>Bacteria</taxon>
        <taxon>Bacillati</taxon>
        <taxon>Actinomycetota</taxon>
        <taxon>Actinomycetes</taxon>
        <taxon>Kitasatosporales</taxon>
        <taxon>Streptomycetaceae</taxon>
        <taxon>Streptomyces</taxon>
    </lineage>
</organism>
<evidence type="ECO:0008006" key="3">
    <source>
        <dbReference type="Google" id="ProtNLM"/>
    </source>
</evidence>
<dbReference type="InterPro" id="IPR036390">
    <property type="entry name" value="WH_DNA-bd_sf"/>
</dbReference>
<dbReference type="Proteomes" id="UP001499884">
    <property type="component" value="Unassembled WGS sequence"/>
</dbReference>
<comment type="caution">
    <text evidence="1">The sequence shown here is derived from an EMBL/GenBank/DDBJ whole genome shotgun (WGS) entry which is preliminary data.</text>
</comment>
<gene>
    <name evidence="1" type="ORF">GCM10023082_04650</name>
</gene>
<dbReference type="InterPro" id="IPR036388">
    <property type="entry name" value="WH-like_DNA-bd_sf"/>
</dbReference>
<dbReference type="RefSeq" id="WP_345640362.1">
    <property type="nucleotide sequence ID" value="NZ_BAABEP010000002.1"/>
</dbReference>
<sequence length="438" mass="48595">MNTRTLPRARRTPPVPVWERRPLTRRSRRLLLEGDVEGRYAGRDDPDSGYRLTMALALACSQPGREWAPADFHQALIYTPTRGGWWARRLRERKGAQYAENKLTAMLEKAREFAARNGTITGRPDALEQINEVRHVVEHLAWPARGGGAVDQKNIAARLTLCERAGGLEHTTALRPHAERMGCAKSTAEASDKRLVDAGWLELLEAGTGKNHGSRWRLKIPDHVAELLARAAPGHSLPPTPGELATVPDPHTFTDTAALASVMAHDAFHHFAHGTSGARILACLDVTEGLEPTQLQQATSLHRTTVARRLDKLVADGLARECEGRYYLAPDLAGPVRLQPDDQVLTEAAEQQGTAGLGERRRARHARERANYQRWIAERATRARPVRPRPVLVPEGVVDPDTGELLDERWRGWDVRDRYRPVWTGPAPTDNGEAGRAA</sequence>
<reference evidence="2" key="1">
    <citation type="journal article" date="2019" name="Int. J. Syst. Evol. Microbiol.">
        <title>The Global Catalogue of Microorganisms (GCM) 10K type strain sequencing project: providing services to taxonomists for standard genome sequencing and annotation.</title>
        <authorList>
            <consortium name="The Broad Institute Genomics Platform"/>
            <consortium name="The Broad Institute Genome Sequencing Center for Infectious Disease"/>
            <person name="Wu L."/>
            <person name="Ma J."/>
        </authorList>
    </citation>
    <scope>NUCLEOTIDE SEQUENCE [LARGE SCALE GENOMIC DNA]</scope>
    <source>
        <strain evidence="2">JCM 30846</strain>
    </source>
</reference>
<proteinExistence type="predicted"/>
<evidence type="ECO:0000313" key="2">
    <source>
        <dbReference type="Proteomes" id="UP001499884"/>
    </source>
</evidence>
<dbReference type="SUPFAM" id="SSF46785">
    <property type="entry name" value="Winged helix' DNA-binding domain"/>
    <property type="match status" value="1"/>
</dbReference>
<evidence type="ECO:0000313" key="1">
    <source>
        <dbReference type="EMBL" id="GAA3709788.1"/>
    </source>
</evidence>
<accession>A0ABP7DSX3</accession>
<name>A0ABP7DSX3_9ACTN</name>
<keyword evidence="2" id="KW-1185">Reference proteome</keyword>
<dbReference type="EMBL" id="BAABEP010000002">
    <property type="protein sequence ID" value="GAA3709788.1"/>
    <property type="molecule type" value="Genomic_DNA"/>
</dbReference>
<protein>
    <recommendedName>
        <fullName evidence="3">HTH marR-type domain-containing protein</fullName>
    </recommendedName>
</protein>
<dbReference type="Gene3D" id="1.10.10.10">
    <property type="entry name" value="Winged helix-like DNA-binding domain superfamily/Winged helix DNA-binding domain"/>
    <property type="match status" value="1"/>
</dbReference>